<dbReference type="GO" id="GO:0006508">
    <property type="term" value="P:proteolysis"/>
    <property type="evidence" value="ECO:0007669"/>
    <property type="project" value="UniProtKB-KW"/>
</dbReference>
<comment type="catalytic activity">
    <reaction evidence="12">
        <text>Preferential cleavage: (Ac)2-L-Lys-D-Ala-|-D-Ala. Also transpeptidation of peptidyl-alanyl moieties that are N-acyl substituents of D-alanine.</text>
        <dbReference type="EC" id="3.4.16.4"/>
    </reaction>
</comment>
<feature type="signal peptide" evidence="16">
    <location>
        <begin position="1"/>
        <end position="31"/>
    </location>
</feature>
<feature type="binding site" evidence="14">
    <location>
        <position position="255"/>
    </location>
    <ligand>
        <name>substrate</name>
    </ligand>
</feature>
<evidence type="ECO:0000256" key="5">
    <source>
        <dbReference type="ARBA" id="ARBA00022645"/>
    </source>
</evidence>
<feature type="chain" id="PRO_5017538354" description="serine-type D-Ala-D-Ala carboxypeptidase" evidence="16">
    <location>
        <begin position="32"/>
        <end position="445"/>
    </location>
</feature>
<dbReference type="InterPro" id="IPR015956">
    <property type="entry name" value="Peniciliin-bd_prot_C_sf"/>
</dbReference>
<evidence type="ECO:0000256" key="15">
    <source>
        <dbReference type="RuleBase" id="RU004016"/>
    </source>
</evidence>
<dbReference type="GO" id="GO:0008360">
    <property type="term" value="P:regulation of cell shape"/>
    <property type="evidence" value="ECO:0007669"/>
    <property type="project" value="UniProtKB-KW"/>
</dbReference>
<evidence type="ECO:0000313" key="19">
    <source>
        <dbReference type="Proteomes" id="UP000257143"/>
    </source>
</evidence>
<comment type="function">
    <text evidence="1">Removes C-terminal D-alanyl residues from sugar-peptide cell wall precursors.</text>
</comment>
<dbReference type="RefSeq" id="WP_115775018.1">
    <property type="nucleotide sequence ID" value="NZ_PIOC01000033.1"/>
</dbReference>
<dbReference type="InterPro" id="IPR012907">
    <property type="entry name" value="Peptidase_S11_C"/>
</dbReference>
<protein>
    <recommendedName>
        <fullName evidence="4">serine-type D-Ala-D-Ala carboxypeptidase</fullName>
        <ecNumber evidence="4">3.4.16.4</ecNumber>
    </recommendedName>
</protein>
<evidence type="ECO:0000259" key="17">
    <source>
        <dbReference type="SMART" id="SM00936"/>
    </source>
</evidence>
<keyword evidence="19" id="KW-1185">Reference proteome</keyword>
<evidence type="ECO:0000256" key="11">
    <source>
        <dbReference type="ARBA" id="ARBA00023316"/>
    </source>
</evidence>
<evidence type="ECO:0000256" key="4">
    <source>
        <dbReference type="ARBA" id="ARBA00012448"/>
    </source>
</evidence>
<name>A0A3D8PHZ3_9BACI</name>
<dbReference type="EC" id="3.4.16.4" evidence="4"/>
<evidence type="ECO:0000256" key="1">
    <source>
        <dbReference type="ARBA" id="ARBA00003217"/>
    </source>
</evidence>
<feature type="domain" description="Peptidase S11 D-Ala-D-Ala carboxypeptidase A C-terminal" evidence="17">
    <location>
        <begin position="305"/>
        <end position="414"/>
    </location>
</feature>
<evidence type="ECO:0000313" key="18">
    <source>
        <dbReference type="EMBL" id="RDW15262.1"/>
    </source>
</evidence>
<keyword evidence="10" id="KW-0573">Peptidoglycan synthesis</keyword>
<evidence type="ECO:0000256" key="14">
    <source>
        <dbReference type="PIRSR" id="PIRSR618044-2"/>
    </source>
</evidence>
<dbReference type="GO" id="GO:0009002">
    <property type="term" value="F:serine-type D-Ala-D-Ala carboxypeptidase activity"/>
    <property type="evidence" value="ECO:0007669"/>
    <property type="project" value="UniProtKB-EC"/>
</dbReference>
<dbReference type="Pfam" id="PF00768">
    <property type="entry name" value="Peptidase_S11"/>
    <property type="match status" value="1"/>
</dbReference>
<dbReference type="InterPro" id="IPR012338">
    <property type="entry name" value="Beta-lactam/transpept-like"/>
</dbReference>
<dbReference type="PANTHER" id="PTHR21581">
    <property type="entry name" value="D-ALANYL-D-ALANINE CARBOXYPEPTIDASE"/>
    <property type="match status" value="1"/>
</dbReference>
<gene>
    <name evidence="18" type="ORF">CWR48_19745</name>
</gene>
<reference evidence="19" key="1">
    <citation type="submission" date="2017-11" db="EMBL/GenBank/DDBJ databases">
        <authorList>
            <person name="Zhu W."/>
        </authorList>
    </citation>
    <scope>NUCLEOTIDE SEQUENCE [LARGE SCALE GENOMIC DNA]</scope>
    <source>
        <strain evidence="19">CAU 1183</strain>
    </source>
</reference>
<evidence type="ECO:0000256" key="10">
    <source>
        <dbReference type="ARBA" id="ARBA00022984"/>
    </source>
</evidence>
<dbReference type="Pfam" id="PF07943">
    <property type="entry name" value="PBP5_C"/>
    <property type="match status" value="1"/>
</dbReference>
<sequence length="445" mass="48633">MKQTIKKGLSLLLISLVIMTSLIIPSFSAQAAGTVDLNAESAILVDAKTGKVLYSKNADVALPPASMTKMMTEYLVLEAINNGDISWETTTQISDYPFKVSANPSFSGIGLTQDKDYKVRDLYNAMAVFSDNGTTVALAELVAGSEAEFVKLMNQKGKEMGLPEYKFVNATGIDNADLVGINPNLTDENGSNLLSAKSAALLAFHLINDYPEALDISKQTTVEFEGYTVENLNWMLPHDATNFKQYYYEGMDGLKTGHTILAGYTFTGTSERNGNRLISVVMKTASEDERFKETAKLMDYGYTGFQLTELFPKGYKLEGESAIPVAKGKKDTVQVSLKEGVTLPINPDDADKYHIVYNIDKDKLNKEGELTAPIEKGAVVGTATLTFDGENDFGYIFPENGSTIDLVTDNAVEKSNWFMLTLGAIGDFFANLFTTSVDWIKGLFS</sequence>
<keyword evidence="9" id="KW-0133">Cell shape</keyword>
<comment type="similarity">
    <text evidence="3 15">Belongs to the peptidase S11 family.</text>
</comment>
<dbReference type="SUPFAM" id="SSF56601">
    <property type="entry name" value="beta-lactamase/transpeptidase-like"/>
    <property type="match status" value="1"/>
</dbReference>
<evidence type="ECO:0000256" key="2">
    <source>
        <dbReference type="ARBA" id="ARBA00004752"/>
    </source>
</evidence>
<dbReference type="GO" id="GO:0009252">
    <property type="term" value="P:peptidoglycan biosynthetic process"/>
    <property type="evidence" value="ECO:0007669"/>
    <property type="project" value="UniProtKB-UniPathway"/>
</dbReference>
<evidence type="ECO:0000256" key="3">
    <source>
        <dbReference type="ARBA" id="ARBA00007164"/>
    </source>
</evidence>
<dbReference type="InterPro" id="IPR001967">
    <property type="entry name" value="Peptidase_S11_N"/>
</dbReference>
<keyword evidence="6" id="KW-0645">Protease</keyword>
<keyword evidence="7 16" id="KW-0732">Signal</keyword>
<dbReference type="Gene3D" id="2.60.410.10">
    <property type="entry name" value="D-Ala-D-Ala carboxypeptidase, C-terminal domain"/>
    <property type="match status" value="1"/>
</dbReference>
<feature type="active site" description="Proton acceptor" evidence="13">
    <location>
        <position position="69"/>
    </location>
</feature>
<evidence type="ECO:0000256" key="8">
    <source>
        <dbReference type="ARBA" id="ARBA00022801"/>
    </source>
</evidence>
<evidence type="ECO:0000256" key="9">
    <source>
        <dbReference type="ARBA" id="ARBA00022960"/>
    </source>
</evidence>
<dbReference type="PANTHER" id="PTHR21581:SF11">
    <property type="entry name" value="D-ALANYL-D-ALANINE CARBOXYPEPTIDASE DACA"/>
    <property type="match status" value="1"/>
</dbReference>
<comment type="caution">
    <text evidence="18">The sequence shown here is derived from an EMBL/GenBank/DDBJ whole genome shotgun (WGS) entry which is preliminary data.</text>
</comment>
<dbReference type="UniPathway" id="UPA00219"/>
<evidence type="ECO:0000256" key="13">
    <source>
        <dbReference type="PIRSR" id="PIRSR618044-1"/>
    </source>
</evidence>
<feature type="active site" description="Acyl-ester intermediate" evidence="13">
    <location>
        <position position="66"/>
    </location>
</feature>
<keyword evidence="8" id="KW-0378">Hydrolase</keyword>
<feature type="active site" evidence="13">
    <location>
        <position position="130"/>
    </location>
</feature>
<evidence type="ECO:0000256" key="7">
    <source>
        <dbReference type="ARBA" id="ARBA00022729"/>
    </source>
</evidence>
<organism evidence="18 19">
    <name type="scientific">Oceanobacillus arenosus</name>
    <dbReference type="NCBI Taxonomy" id="1229153"/>
    <lineage>
        <taxon>Bacteria</taxon>
        <taxon>Bacillati</taxon>
        <taxon>Bacillota</taxon>
        <taxon>Bacilli</taxon>
        <taxon>Bacillales</taxon>
        <taxon>Bacillaceae</taxon>
        <taxon>Oceanobacillus</taxon>
    </lineage>
</organism>
<dbReference type="AlphaFoldDB" id="A0A3D8PHZ3"/>
<evidence type="ECO:0000256" key="16">
    <source>
        <dbReference type="SAM" id="SignalP"/>
    </source>
</evidence>
<dbReference type="Proteomes" id="UP000257143">
    <property type="component" value="Unassembled WGS sequence"/>
</dbReference>
<dbReference type="PRINTS" id="PR00725">
    <property type="entry name" value="DADACBPTASE1"/>
</dbReference>
<dbReference type="Gene3D" id="3.40.710.10">
    <property type="entry name" value="DD-peptidase/beta-lactamase superfamily"/>
    <property type="match status" value="1"/>
</dbReference>
<comment type="pathway">
    <text evidence="2">Cell wall biogenesis; peptidoglycan biosynthesis.</text>
</comment>
<evidence type="ECO:0000256" key="6">
    <source>
        <dbReference type="ARBA" id="ARBA00022670"/>
    </source>
</evidence>
<accession>A0A3D8PHZ3</accession>
<dbReference type="EMBL" id="PIOC01000033">
    <property type="protein sequence ID" value="RDW15262.1"/>
    <property type="molecule type" value="Genomic_DNA"/>
</dbReference>
<dbReference type="SUPFAM" id="SSF69189">
    <property type="entry name" value="Penicillin-binding protein associated domain"/>
    <property type="match status" value="1"/>
</dbReference>
<dbReference type="OrthoDB" id="9791132at2"/>
<proteinExistence type="inferred from homology"/>
<keyword evidence="5 18" id="KW-0121">Carboxypeptidase</keyword>
<dbReference type="GO" id="GO:0071555">
    <property type="term" value="P:cell wall organization"/>
    <property type="evidence" value="ECO:0007669"/>
    <property type="project" value="UniProtKB-KW"/>
</dbReference>
<dbReference type="InterPro" id="IPR018044">
    <property type="entry name" value="Peptidase_S11"/>
</dbReference>
<evidence type="ECO:0000256" key="12">
    <source>
        <dbReference type="ARBA" id="ARBA00034000"/>
    </source>
</evidence>
<dbReference type="InterPro" id="IPR037167">
    <property type="entry name" value="Peptidase_S11_C_sf"/>
</dbReference>
<dbReference type="SMART" id="SM00936">
    <property type="entry name" value="PBP5_C"/>
    <property type="match status" value="1"/>
</dbReference>
<keyword evidence="11" id="KW-0961">Cell wall biogenesis/degradation</keyword>